<comment type="caution">
    <text evidence="6">The sequence shown here is derived from an EMBL/GenBank/DDBJ whole genome shotgun (WGS) entry which is preliminary data.</text>
</comment>
<evidence type="ECO:0000313" key="6">
    <source>
        <dbReference type="EMBL" id="KAL3802148.1"/>
    </source>
</evidence>
<evidence type="ECO:0000256" key="2">
    <source>
        <dbReference type="ARBA" id="ARBA00022771"/>
    </source>
</evidence>
<dbReference type="SUPFAM" id="SSF57850">
    <property type="entry name" value="RING/U-box"/>
    <property type="match status" value="1"/>
</dbReference>
<dbReference type="Proteomes" id="UP001530315">
    <property type="component" value="Unassembled WGS sequence"/>
</dbReference>
<keyword evidence="1" id="KW-0479">Metal-binding</keyword>
<dbReference type="InterPro" id="IPR011016">
    <property type="entry name" value="Znf_RING-CH"/>
</dbReference>
<protein>
    <recommendedName>
        <fullName evidence="5">RING-CH-type domain-containing protein</fullName>
    </recommendedName>
</protein>
<evidence type="ECO:0000256" key="1">
    <source>
        <dbReference type="ARBA" id="ARBA00022723"/>
    </source>
</evidence>
<feature type="region of interest" description="Disordered" evidence="4">
    <location>
        <begin position="63"/>
        <end position="84"/>
    </location>
</feature>
<name>A0ABD3QPB5_9STRA</name>
<sequence length="84" mass="9359">MTVTAPLCWICLGDENRHDLEHLRRDCSCRGTAGFVHLSCLVEYAKKKNQECDDRDQDDLDLAGVQGRGKYAPTASKTPEYSVG</sequence>
<feature type="compositionally biased region" description="Polar residues" evidence="4">
    <location>
        <begin position="75"/>
        <end position="84"/>
    </location>
</feature>
<dbReference type="Pfam" id="PF12906">
    <property type="entry name" value="RINGv"/>
    <property type="match status" value="1"/>
</dbReference>
<dbReference type="InterPro" id="IPR013083">
    <property type="entry name" value="Znf_RING/FYVE/PHD"/>
</dbReference>
<dbReference type="PROSITE" id="PS51292">
    <property type="entry name" value="ZF_RING_CH"/>
    <property type="match status" value="1"/>
</dbReference>
<dbReference type="SMART" id="SM00744">
    <property type="entry name" value="RINGv"/>
    <property type="match status" value="1"/>
</dbReference>
<reference evidence="6 7" key="1">
    <citation type="submission" date="2024-10" db="EMBL/GenBank/DDBJ databases">
        <title>Updated reference genomes for cyclostephanoid diatoms.</title>
        <authorList>
            <person name="Roberts W.R."/>
            <person name="Alverson A.J."/>
        </authorList>
    </citation>
    <scope>NUCLEOTIDE SEQUENCE [LARGE SCALE GENOMIC DNA]</scope>
    <source>
        <strain evidence="6 7">AJA276-08</strain>
    </source>
</reference>
<dbReference type="Gene3D" id="3.30.40.10">
    <property type="entry name" value="Zinc/RING finger domain, C3HC4 (zinc finger)"/>
    <property type="match status" value="1"/>
</dbReference>
<keyword evidence="2" id="KW-0863">Zinc-finger</keyword>
<evidence type="ECO:0000256" key="4">
    <source>
        <dbReference type="SAM" id="MobiDB-lite"/>
    </source>
</evidence>
<dbReference type="EMBL" id="JALLAZ020000156">
    <property type="protein sequence ID" value="KAL3802148.1"/>
    <property type="molecule type" value="Genomic_DNA"/>
</dbReference>
<evidence type="ECO:0000313" key="7">
    <source>
        <dbReference type="Proteomes" id="UP001530315"/>
    </source>
</evidence>
<evidence type="ECO:0000259" key="5">
    <source>
        <dbReference type="PROSITE" id="PS51292"/>
    </source>
</evidence>
<feature type="domain" description="RING-CH-type" evidence="5">
    <location>
        <begin position="1"/>
        <end position="63"/>
    </location>
</feature>
<proteinExistence type="predicted"/>
<dbReference type="AlphaFoldDB" id="A0ABD3QPB5"/>
<dbReference type="GO" id="GO:0008270">
    <property type="term" value="F:zinc ion binding"/>
    <property type="evidence" value="ECO:0007669"/>
    <property type="project" value="UniProtKB-KW"/>
</dbReference>
<accession>A0ABD3QPB5</accession>
<organism evidence="6 7">
    <name type="scientific">Stephanodiscus triporus</name>
    <dbReference type="NCBI Taxonomy" id="2934178"/>
    <lineage>
        <taxon>Eukaryota</taxon>
        <taxon>Sar</taxon>
        <taxon>Stramenopiles</taxon>
        <taxon>Ochrophyta</taxon>
        <taxon>Bacillariophyta</taxon>
        <taxon>Coscinodiscophyceae</taxon>
        <taxon>Thalassiosirophycidae</taxon>
        <taxon>Stephanodiscales</taxon>
        <taxon>Stephanodiscaceae</taxon>
        <taxon>Stephanodiscus</taxon>
    </lineage>
</organism>
<gene>
    <name evidence="6" type="ORF">ACHAW5_000233</name>
</gene>
<evidence type="ECO:0000256" key="3">
    <source>
        <dbReference type="ARBA" id="ARBA00022833"/>
    </source>
</evidence>
<keyword evidence="3" id="KW-0862">Zinc</keyword>
<keyword evidence="7" id="KW-1185">Reference proteome</keyword>